<feature type="region of interest" description="Disordered" evidence="5">
    <location>
        <begin position="369"/>
        <end position="390"/>
    </location>
</feature>
<dbReference type="SUPFAM" id="SSF57850">
    <property type="entry name" value="RING/U-box"/>
    <property type="match status" value="1"/>
</dbReference>
<evidence type="ECO:0000256" key="1">
    <source>
        <dbReference type="ARBA" id="ARBA00022723"/>
    </source>
</evidence>
<comment type="caution">
    <text evidence="8">The sequence shown here is derived from an EMBL/GenBank/DDBJ whole genome shotgun (WGS) entry which is preliminary data.</text>
</comment>
<evidence type="ECO:0000256" key="6">
    <source>
        <dbReference type="SAM" id="Phobius"/>
    </source>
</evidence>
<keyword evidence="1" id="KW-0479">Metal-binding</keyword>
<evidence type="ECO:0000313" key="8">
    <source>
        <dbReference type="EMBL" id="KAG6427657.1"/>
    </source>
</evidence>
<proteinExistence type="predicted"/>
<keyword evidence="2 4" id="KW-0863">Zinc-finger</keyword>
<dbReference type="GO" id="GO:0016567">
    <property type="term" value="P:protein ubiquitination"/>
    <property type="evidence" value="ECO:0007669"/>
    <property type="project" value="TreeGrafter"/>
</dbReference>
<dbReference type="AlphaFoldDB" id="A0A8X8YBL5"/>
<protein>
    <recommendedName>
        <fullName evidence="7">RING-type domain-containing protein</fullName>
    </recommendedName>
</protein>
<accession>A0A8X8YBL5</accession>
<reference evidence="8" key="2">
    <citation type="submission" date="2020-08" db="EMBL/GenBank/DDBJ databases">
        <title>Plant Genome Project.</title>
        <authorList>
            <person name="Zhang R.-G."/>
        </authorList>
    </citation>
    <scope>NUCLEOTIDE SEQUENCE</scope>
    <source>
        <strain evidence="8">Huo1</strain>
        <tissue evidence="8">Leaf</tissue>
    </source>
</reference>
<dbReference type="Proteomes" id="UP000298416">
    <property type="component" value="Unassembled WGS sequence"/>
</dbReference>
<dbReference type="GO" id="GO:0005768">
    <property type="term" value="C:endosome"/>
    <property type="evidence" value="ECO:0007669"/>
    <property type="project" value="TreeGrafter"/>
</dbReference>
<keyword evidence="6" id="KW-0472">Membrane</keyword>
<dbReference type="GO" id="GO:0008270">
    <property type="term" value="F:zinc ion binding"/>
    <property type="evidence" value="ECO:0007669"/>
    <property type="project" value="UniProtKB-KW"/>
</dbReference>
<evidence type="ECO:0000256" key="4">
    <source>
        <dbReference type="PROSITE-ProRule" id="PRU00175"/>
    </source>
</evidence>
<feature type="transmembrane region" description="Helical" evidence="6">
    <location>
        <begin position="319"/>
        <end position="340"/>
    </location>
</feature>
<evidence type="ECO:0000256" key="2">
    <source>
        <dbReference type="ARBA" id="ARBA00022771"/>
    </source>
</evidence>
<evidence type="ECO:0000256" key="3">
    <source>
        <dbReference type="ARBA" id="ARBA00022833"/>
    </source>
</evidence>
<dbReference type="Pfam" id="PF13920">
    <property type="entry name" value="zf-C3HC4_3"/>
    <property type="match status" value="1"/>
</dbReference>
<feature type="transmembrane region" description="Helical" evidence="6">
    <location>
        <begin position="57"/>
        <end position="76"/>
    </location>
</feature>
<evidence type="ECO:0000313" key="9">
    <source>
        <dbReference type="Proteomes" id="UP000298416"/>
    </source>
</evidence>
<dbReference type="SMART" id="SM00184">
    <property type="entry name" value="RING"/>
    <property type="match status" value="1"/>
</dbReference>
<organism evidence="8">
    <name type="scientific">Salvia splendens</name>
    <name type="common">Scarlet sage</name>
    <dbReference type="NCBI Taxonomy" id="180675"/>
    <lineage>
        <taxon>Eukaryota</taxon>
        <taxon>Viridiplantae</taxon>
        <taxon>Streptophyta</taxon>
        <taxon>Embryophyta</taxon>
        <taxon>Tracheophyta</taxon>
        <taxon>Spermatophyta</taxon>
        <taxon>Magnoliopsida</taxon>
        <taxon>eudicotyledons</taxon>
        <taxon>Gunneridae</taxon>
        <taxon>Pentapetalae</taxon>
        <taxon>asterids</taxon>
        <taxon>lamiids</taxon>
        <taxon>Lamiales</taxon>
        <taxon>Lamiaceae</taxon>
        <taxon>Nepetoideae</taxon>
        <taxon>Mentheae</taxon>
        <taxon>Salviinae</taxon>
        <taxon>Salvia</taxon>
        <taxon>Salvia subgen. Calosphace</taxon>
        <taxon>core Calosphace</taxon>
    </lineage>
</organism>
<dbReference type="GO" id="GO:0009705">
    <property type="term" value="C:plant-type vacuole membrane"/>
    <property type="evidence" value="ECO:0007669"/>
    <property type="project" value="TreeGrafter"/>
</dbReference>
<feature type="region of interest" description="Disordered" evidence="5">
    <location>
        <begin position="1"/>
        <end position="23"/>
    </location>
</feature>
<feature type="transmembrane region" description="Helical" evidence="6">
    <location>
        <begin position="281"/>
        <end position="299"/>
    </location>
</feature>
<gene>
    <name evidence="8" type="ORF">SASPL_111903</name>
</gene>
<dbReference type="Pfam" id="PF16041">
    <property type="entry name" value="APD1-4_M"/>
    <property type="match status" value="1"/>
</dbReference>
<evidence type="ECO:0000259" key="7">
    <source>
        <dbReference type="PROSITE" id="PS50089"/>
    </source>
</evidence>
<keyword evidence="3" id="KW-0862">Zinc</keyword>
<name>A0A8X8YBL5_SALSN</name>
<dbReference type="PANTHER" id="PTHR46858:SF5">
    <property type="entry name" value="E3 UBIQUITIN-PROTEIN LIGASE APD1-RELATED"/>
    <property type="match status" value="1"/>
</dbReference>
<evidence type="ECO:0000256" key="5">
    <source>
        <dbReference type="SAM" id="MobiDB-lite"/>
    </source>
</evidence>
<dbReference type="InterPro" id="IPR032008">
    <property type="entry name" value="APD1-4_N"/>
</dbReference>
<dbReference type="InterPro" id="IPR001841">
    <property type="entry name" value="Znf_RING"/>
</dbReference>
<dbReference type="EMBL" id="PNBA02000004">
    <property type="protein sequence ID" value="KAG6427657.1"/>
    <property type="molecule type" value="Genomic_DNA"/>
</dbReference>
<dbReference type="GO" id="GO:0061630">
    <property type="term" value="F:ubiquitin protein ligase activity"/>
    <property type="evidence" value="ECO:0007669"/>
    <property type="project" value="TreeGrafter"/>
</dbReference>
<dbReference type="PANTHER" id="PTHR46858">
    <property type="entry name" value="OS05G0521000 PROTEIN"/>
    <property type="match status" value="1"/>
</dbReference>
<reference evidence="8" key="1">
    <citation type="submission" date="2018-01" db="EMBL/GenBank/DDBJ databases">
        <authorList>
            <person name="Mao J.F."/>
        </authorList>
    </citation>
    <scope>NUCLEOTIDE SEQUENCE</scope>
    <source>
        <strain evidence="8">Huo1</strain>
        <tissue evidence="8">Leaf</tissue>
    </source>
</reference>
<keyword evidence="6" id="KW-1133">Transmembrane helix</keyword>
<keyword evidence="6" id="KW-0812">Transmembrane</keyword>
<dbReference type="PROSITE" id="PS50089">
    <property type="entry name" value="ZF_RING_2"/>
    <property type="match status" value="1"/>
</dbReference>
<feature type="compositionally biased region" description="Basic and acidic residues" evidence="5">
    <location>
        <begin position="369"/>
        <end position="384"/>
    </location>
</feature>
<dbReference type="InterPro" id="IPR013083">
    <property type="entry name" value="Znf_RING/FYVE/PHD"/>
</dbReference>
<feature type="domain" description="RING-type" evidence="7">
    <location>
        <begin position="404"/>
        <end position="443"/>
    </location>
</feature>
<sequence length="455" mass="49834">MAEVEQPESPPRPFPARSPEFPRDQFHADRFSQMYNGTSSMHNGATSANADDPKSCFIASTTFSFFVAITMAFGLYSPEHLRLGPNASILIQPNTLFVESIEVVEVGAAKSSMLFGFYEVPALDVMVTWQETHKISLPSNTHKEWVHYLNGGSQINVSYSVTSWGFSSIGLVIAQGNAELAEWLKDPSYPNTTFSWNIIHGEIKIRTFLFSLYEIVTGTHLVIVAENGSIQKDILKSSAYYTGVGNLNPEISLVDLNMSIKASMYDTTKPYYKCRPADGKCTFPLFFMGANAVVLTSPGQVPGIVNGNCYVKISYGPRWIAYVVVAGGLILLMLLFNYFTNHLRRTEQDMPSNPPVGIGSERNPLLLQKDDDTSASEGGDHEGDAQAGVEANPVKGDEDCGHTCAICFEAPKDSFFIPCGHCVACFGCANRIVETSATCPICRGKTKKAKKIYTV</sequence>
<dbReference type="Gene3D" id="3.30.40.10">
    <property type="entry name" value="Zinc/RING finger domain, C3HC4 (zinc finger)"/>
    <property type="match status" value="1"/>
</dbReference>
<dbReference type="InterPro" id="IPR032010">
    <property type="entry name" value="APD1-4_M"/>
</dbReference>
<dbReference type="Pfam" id="PF16040">
    <property type="entry name" value="APD1-4_N"/>
    <property type="match status" value="1"/>
</dbReference>
<keyword evidence="9" id="KW-1185">Reference proteome</keyword>